<reference evidence="7 8" key="1">
    <citation type="submission" date="2020-08" db="EMBL/GenBank/DDBJ databases">
        <title>Genome public.</title>
        <authorList>
            <person name="Liu C."/>
            <person name="Sun Q."/>
        </authorList>
    </citation>
    <scope>NUCLEOTIDE SEQUENCE [LARGE SCALE GENOMIC DNA]</scope>
    <source>
        <strain evidence="7 8">BX2</strain>
    </source>
</reference>
<protein>
    <submittedName>
        <fullName evidence="7">RNA polymerase sigma-70 factor</fullName>
    </submittedName>
</protein>
<evidence type="ECO:0000256" key="3">
    <source>
        <dbReference type="ARBA" id="ARBA00023082"/>
    </source>
</evidence>
<keyword evidence="4" id="KW-0804">Transcription</keyword>
<dbReference type="PANTHER" id="PTHR43133">
    <property type="entry name" value="RNA POLYMERASE ECF-TYPE SIGMA FACTO"/>
    <property type="match status" value="1"/>
</dbReference>
<keyword evidence="2" id="KW-0805">Transcription regulation</keyword>
<sequence length="197" mass="23237">MPEIREDIVTRINEGDIKAFELLYSTYYVYLCAVATKYIFNSEASREVVNDVFINVWNNRSTLIFPVQAYLIRAVQNRCLNHLRGQRLQMVPMSDVQEHLLTIQEQQISAESHPLAYLENKEFEEQIYKAVDQLPKKCRDIFIQYLYHNKSYEEIAQIYNISQSTVRVQVKIGLSKLRDLLGDLYPLFLLLFNFSQK</sequence>
<evidence type="ECO:0000313" key="8">
    <source>
        <dbReference type="Proteomes" id="UP000644010"/>
    </source>
</evidence>
<dbReference type="InterPro" id="IPR036388">
    <property type="entry name" value="WH-like_DNA-bd_sf"/>
</dbReference>
<dbReference type="Gene3D" id="1.10.1740.10">
    <property type="match status" value="1"/>
</dbReference>
<dbReference type="InterPro" id="IPR039425">
    <property type="entry name" value="RNA_pol_sigma-70-like"/>
</dbReference>
<dbReference type="InterPro" id="IPR013324">
    <property type="entry name" value="RNA_pol_sigma_r3/r4-like"/>
</dbReference>
<organism evidence="7 8">
    <name type="scientific">Parabacteroides segnis</name>
    <dbReference type="NCBI Taxonomy" id="2763058"/>
    <lineage>
        <taxon>Bacteria</taxon>
        <taxon>Pseudomonadati</taxon>
        <taxon>Bacteroidota</taxon>
        <taxon>Bacteroidia</taxon>
        <taxon>Bacteroidales</taxon>
        <taxon>Tannerellaceae</taxon>
        <taxon>Parabacteroides</taxon>
    </lineage>
</organism>
<dbReference type="CDD" id="cd06171">
    <property type="entry name" value="Sigma70_r4"/>
    <property type="match status" value="1"/>
</dbReference>
<evidence type="ECO:0000256" key="1">
    <source>
        <dbReference type="ARBA" id="ARBA00010641"/>
    </source>
</evidence>
<name>A0ABR7E8G9_9BACT</name>
<dbReference type="InterPro" id="IPR007627">
    <property type="entry name" value="RNA_pol_sigma70_r2"/>
</dbReference>
<keyword evidence="3" id="KW-0731">Sigma factor</keyword>
<dbReference type="SUPFAM" id="SSF88659">
    <property type="entry name" value="Sigma3 and sigma4 domains of RNA polymerase sigma factors"/>
    <property type="match status" value="1"/>
</dbReference>
<evidence type="ECO:0000256" key="2">
    <source>
        <dbReference type="ARBA" id="ARBA00023015"/>
    </source>
</evidence>
<dbReference type="Pfam" id="PF04542">
    <property type="entry name" value="Sigma70_r2"/>
    <property type="match status" value="1"/>
</dbReference>
<feature type="domain" description="RNA polymerase sigma-70 region 2" evidence="5">
    <location>
        <begin position="23"/>
        <end position="87"/>
    </location>
</feature>
<feature type="domain" description="RNA polymerase sigma factor 70 region 4 type 2" evidence="6">
    <location>
        <begin position="125"/>
        <end position="176"/>
    </location>
</feature>
<comment type="similarity">
    <text evidence="1">Belongs to the sigma-70 factor family. ECF subfamily.</text>
</comment>
<evidence type="ECO:0000259" key="5">
    <source>
        <dbReference type="Pfam" id="PF04542"/>
    </source>
</evidence>
<dbReference type="SUPFAM" id="SSF88946">
    <property type="entry name" value="Sigma2 domain of RNA polymerase sigma factors"/>
    <property type="match status" value="1"/>
</dbReference>
<dbReference type="Gene3D" id="1.10.10.10">
    <property type="entry name" value="Winged helix-like DNA-binding domain superfamily/Winged helix DNA-binding domain"/>
    <property type="match status" value="1"/>
</dbReference>
<dbReference type="InterPro" id="IPR014284">
    <property type="entry name" value="RNA_pol_sigma-70_dom"/>
</dbReference>
<dbReference type="NCBIfam" id="TIGR02985">
    <property type="entry name" value="Sig70_bacteroi1"/>
    <property type="match status" value="1"/>
</dbReference>
<dbReference type="EMBL" id="JACOOI010000043">
    <property type="protein sequence ID" value="MBC5646055.1"/>
    <property type="molecule type" value="Genomic_DNA"/>
</dbReference>
<dbReference type="Pfam" id="PF08281">
    <property type="entry name" value="Sigma70_r4_2"/>
    <property type="match status" value="1"/>
</dbReference>
<proteinExistence type="inferred from homology"/>
<dbReference type="InterPro" id="IPR013325">
    <property type="entry name" value="RNA_pol_sigma_r2"/>
</dbReference>
<dbReference type="InterPro" id="IPR014327">
    <property type="entry name" value="RNA_pol_sigma70_bacteroid"/>
</dbReference>
<comment type="caution">
    <text evidence="7">The sequence shown here is derived from an EMBL/GenBank/DDBJ whole genome shotgun (WGS) entry which is preliminary data.</text>
</comment>
<dbReference type="PANTHER" id="PTHR43133:SF46">
    <property type="entry name" value="RNA POLYMERASE SIGMA-70 FACTOR ECF SUBFAMILY"/>
    <property type="match status" value="1"/>
</dbReference>
<evidence type="ECO:0000313" key="7">
    <source>
        <dbReference type="EMBL" id="MBC5646055.1"/>
    </source>
</evidence>
<evidence type="ECO:0000259" key="6">
    <source>
        <dbReference type="Pfam" id="PF08281"/>
    </source>
</evidence>
<evidence type="ECO:0000256" key="4">
    <source>
        <dbReference type="ARBA" id="ARBA00023163"/>
    </source>
</evidence>
<keyword evidence="8" id="KW-1185">Reference proteome</keyword>
<dbReference type="InterPro" id="IPR013249">
    <property type="entry name" value="RNA_pol_sigma70_r4_t2"/>
</dbReference>
<dbReference type="NCBIfam" id="TIGR02937">
    <property type="entry name" value="sigma70-ECF"/>
    <property type="match status" value="1"/>
</dbReference>
<dbReference type="Proteomes" id="UP000644010">
    <property type="component" value="Unassembled WGS sequence"/>
</dbReference>
<accession>A0ABR7E8G9</accession>
<dbReference type="RefSeq" id="WP_186961601.1">
    <property type="nucleotide sequence ID" value="NZ_JACOOI010000043.1"/>
</dbReference>
<gene>
    <name evidence="7" type="ORF">H8S77_24570</name>
</gene>